<feature type="transmembrane region" description="Helical" evidence="1">
    <location>
        <begin position="204"/>
        <end position="237"/>
    </location>
</feature>
<evidence type="ECO:0000313" key="2">
    <source>
        <dbReference type="EMBL" id="MBJ8326284.1"/>
    </source>
</evidence>
<keyword evidence="1" id="KW-1133">Transmembrane helix</keyword>
<organism evidence="2 3">
    <name type="scientific">Streptococcus pacificus</name>
    <dbReference type="NCBI Taxonomy" id="2740577"/>
    <lineage>
        <taxon>Bacteria</taxon>
        <taxon>Bacillati</taxon>
        <taxon>Bacillota</taxon>
        <taxon>Bacilli</taxon>
        <taxon>Lactobacillales</taxon>
        <taxon>Streptococcaceae</taxon>
        <taxon>Streptococcus</taxon>
    </lineage>
</organism>
<keyword evidence="1" id="KW-0472">Membrane</keyword>
<name>A0ABS0ZJU5_9STRE</name>
<feature type="transmembrane region" description="Helical" evidence="1">
    <location>
        <begin position="354"/>
        <end position="372"/>
    </location>
</feature>
<protein>
    <submittedName>
        <fullName evidence="2">DUF2079 domain-containing protein</fullName>
    </submittedName>
</protein>
<dbReference type="EMBL" id="JAENBO010000005">
    <property type="protein sequence ID" value="MBJ8326284.1"/>
    <property type="molecule type" value="Genomic_DNA"/>
</dbReference>
<comment type="caution">
    <text evidence="2">The sequence shown here is derived from an EMBL/GenBank/DDBJ whole genome shotgun (WGS) entry which is preliminary data.</text>
</comment>
<feature type="transmembrane region" description="Helical" evidence="1">
    <location>
        <begin position="125"/>
        <end position="142"/>
    </location>
</feature>
<gene>
    <name evidence="2" type="ORF">JHK62_06315</name>
</gene>
<feature type="transmembrane region" description="Helical" evidence="1">
    <location>
        <begin position="294"/>
        <end position="318"/>
    </location>
</feature>
<feature type="transmembrane region" description="Helical" evidence="1">
    <location>
        <begin position="410"/>
        <end position="429"/>
    </location>
</feature>
<proteinExistence type="predicted"/>
<feature type="transmembrane region" description="Helical" evidence="1">
    <location>
        <begin position="330"/>
        <end position="348"/>
    </location>
</feature>
<feature type="transmembrane region" description="Helical" evidence="1">
    <location>
        <begin position="163"/>
        <end position="192"/>
    </location>
</feature>
<dbReference type="Proteomes" id="UP000653045">
    <property type="component" value="Unassembled WGS sequence"/>
</dbReference>
<dbReference type="RefSeq" id="WP_199575927.1">
    <property type="nucleotide sequence ID" value="NZ_JAENBO010000005.1"/>
</dbReference>
<sequence length="542" mass="62081">MSSTPLESYREEFSDLSTLEEVNQDTHLSRRTKKTPTKKPRMKKTKVRVPFFHHFYLLVFSLIISLFSIVIPFFSNFANGIQTQNLYTGFMITQGQLPYTDLFATGGFLYYLTISFTYLVGSNLWLLPVQILSFYVSGVYLYKIVVSLSQKSVLALSVSSIFYLLNVTLGFGGLYPIQFAFLFFLPAIWFLLNYFKGQAKDEGFILYGILCAFAILFDSRALLFGLIALVVLSSYNLAHRYFARGFYQLLCLIFGLLLVFYTVGFIAFNMQVIVPYLQQTVVYPVTSITNSFETLVYSLGFYLVATLGSGLLLGVLVFPLLLGKGTKNHAIKWVFFLSALFYFILTILTKSFEAYHLLPMIPFGLILTVLFLNRRFEDTSVEEFEHTHHRQHLPNDSDIQGFGAFMLKHFLVPVLVMGYGLGLPVYHYLIDTSLHQEREMIASYIATNTADNDSIYVWDTVATIYQDSQRQSSSHLALPLINTSDAVNQKRLEDELLQNKAHYVVLNNNLELPQLVRNTLEEHYQEVSFENIEHLTVYQLNP</sequence>
<feature type="transmembrane region" description="Helical" evidence="1">
    <location>
        <begin position="55"/>
        <end position="78"/>
    </location>
</feature>
<accession>A0ABS0ZJU5</accession>
<feature type="transmembrane region" description="Helical" evidence="1">
    <location>
        <begin position="249"/>
        <end position="274"/>
    </location>
</feature>
<keyword evidence="3" id="KW-1185">Reference proteome</keyword>
<feature type="transmembrane region" description="Helical" evidence="1">
    <location>
        <begin position="99"/>
        <end position="119"/>
    </location>
</feature>
<evidence type="ECO:0000256" key="1">
    <source>
        <dbReference type="SAM" id="Phobius"/>
    </source>
</evidence>
<keyword evidence="1" id="KW-0812">Transmembrane</keyword>
<evidence type="ECO:0000313" key="3">
    <source>
        <dbReference type="Proteomes" id="UP000653045"/>
    </source>
</evidence>
<reference evidence="2 3" key="1">
    <citation type="journal article" date="2021" name="Int. J. Syst. Evol. Microbiol.">
        <title>Streptococcus vicugnae sp. nov., isolated from faeces of alpacas (Vicugna pacos) and cattle (Bos taurus), Streptococcus zalophi sp. nov., and Streptococcus pacificus sp. nov., isolated from respiratory tract of California sea lions (Zalophus californianus).</title>
        <authorList>
            <person name="Volokhov D.V."/>
            <person name="Zagorodnyaya T.A."/>
            <person name="Shen Z."/>
            <person name="Blom J."/>
            <person name="Furtak V.A."/>
            <person name="Eisenberg T."/>
            <person name="Fan P."/>
            <person name="Jeong K.C."/>
            <person name="Gao Y."/>
            <person name="Zhang S."/>
            <person name="Amselle M."/>
        </authorList>
    </citation>
    <scope>NUCLEOTIDE SEQUENCE [LARGE SCALE GENOMIC DNA]</scope>
    <source>
        <strain evidence="2 3">CSL7591</strain>
    </source>
</reference>